<accession>A0A0V7ZLG7</accession>
<organism evidence="2 3">
    <name type="scientific">Mastigocoleus testarum BC008</name>
    <dbReference type="NCBI Taxonomy" id="371196"/>
    <lineage>
        <taxon>Bacteria</taxon>
        <taxon>Bacillati</taxon>
        <taxon>Cyanobacteriota</taxon>
        <taxon>Cyanophyceae</taxon>
        <taxon>Nostocales</taxon>
        <taxon>Hapalosiphonaceae</taxon>
        <taxon>Mastigocoleus</taxon>
    </lineage>
</organism>
<keyword evidence="3" id="KW-1185">Reference proteome</keyword>
<gene>
    <name evidence="1" type="ORF">BC008_10660</name>
    <name evidence="2" type="ORF">BC008_20210</name>
</gene>
<keyword evidence="2" id="KW-0808">Transferase</keyword>
<reference evidence="2 3" key="1">
    <citation type="journal article" date="2015" name="Genome Announc.">
        <title>Draft Genome of the Euendolithic (true boring) Cyanobacterium Mastigocoleus testarum strain BC008.</title>
        <authorList>
            <person name="Guida B.S."/>
            <person name="Garcia-Pichel F."/>
        </authorList>
    </citation>
    <scope>NUCLEOTIDE SEQUENCE [LARGE SCALE GENOMIC DNA]</scope>
    <source>
        <strain evidence="2 3">BC008</strain>
    </source>
</reference>
<dbReference type="RefSeq" id="WP_058184081.1">
    <property type="nucleotide sequence ID" value="NZ_LMTZ01000112.1"/>
</dbReference>
<evidence type="ECO:0000313" key="3">
    <source>
        <dbReference type="Proteomes" id="UP000053372"/>
    </source>
</evidence>
<dbReference type="GO" id="GO:0016740">
    <property type="term" value="F:transferase activity"/>
    <property type="evidence" value="ECO:0007669"/>
    <property type="project" value="UniProtKB-KW"/>
</dbReference>
<dbReference type="AlphaFoldDB" id="A0A0V7ZLG7"/>
<dbReference type="EMBL" id="LMTZ01000112">
    <property type="protein sequence ID" value="KST65126.1"/>
    <property type="molecule type" value="Genomic_DNA"/>
</dbReference>
<name>A0A0V7ZLG7_9CYAN</name>
<proteinExistence type="predicted"/>
<dbReference type="EMBL" id="LMTZ01000150">
    <property type="protein sequence ID" value="KST62781.1"/>
    <property type="molecule type" value="Genomic_DNA"/>
</dbReference>
<evidence type="ECO:0000313" key="1">
    <source>
        <dbReference type="EMBL" id="KST62781.1"/>
    </source>
</evidence>
<sequence length="292" mass="33521">MKISYFKHQTINSAPVPSNSLLDRVAKVFIIANKEPTEQLEAALQKEGFDYQILRQEPLPNLEQYSRSYLCLMNHRRAWEEAQNQTKLTLIIEADFVPVTCMGQLPLPFNPEHSDVGVSWIYTCASQVYSIDCEGYAQGFSVSTVAYIVTPQAATYLLELATEIKQKYGTDQYSSWDSTIDKFLRQRNLKNYIPWRNYGEHGGIPNPEHRQNNLSSSHRADVLYGKLAFMPIYALDKNQGKLELMKVRLKARLKGIARLLSARFLRIKVIQGSNVPGRLIRFAVFRQLSWLL</sequence>
<dbReference type="Proteomes" id="UP000053372">
    <property type="component" value="Unassembled WGS sequence"/>
</dbReference>
<evidence type="ECO:0000313" key="2">
    <source>
        <dbReference type="EMBL" id="KST65126.1"/>
    </source>
</evidence>
<dbReference type="OrthoDB" id="527544at2"/>
<comment type="caution">
    <text evidence="2">The sequence shown here is derived from an EMBL/GenBank/DDBJ whole genome shotgun (WGS) entry which is preliminary data.</text>
</comment>
<protein>
    <submittedName>
        <fullName evidence="2">LPS biosynthesis glycosyltransferase</fullName>
    </submittedName>
</protein>